<dbReference type="EMBL" id="CP106796">
    <property type="protein sequence ID" value="UXY40421.1"/>
    <property type="molecule type" value="Genomic_DNA"/>
</dbReference>
<protein>
    <submittedName>
        <fullName evidence="1">XRE family transcriptional regulator</fullName>
    </submittedName>
</protein>
<organism evidence="1 2">
    <name type="scientific">Streptomyces albidocamelliae</name>
    <dbReference type="NCBI Taxonomy" id="2981135"/>
    <lineage>
        <taxon>Bacteria</taxon>
        <taxon>Bacillati</taxon>
        <taxon>Actinomycetota</taxon>
        <taxon>Actinomycetes</taxon>
        <taxon>Kitasatosporales</taxon>
        <taxon>Streptomycetaceae</taxon>
        <taxon>Streptomyces</taxon>
    </lineage>
</organism>
<keyword evidence="1" id="KW-0614">Plasmid</keyword>
<dbReference type="Gene3D" id="1.10.260.40">
    <property type="entry name" value="lambda repressor-like DNA-binding domains"/>
    <property type="match status" value="1"/>
</dbReference>
<name>A0ABY6F1T4_9ACTN</name>
<geneLocation type="plasmid" evidence="1 2">
    <name>punmamed2</name>
</geneLocation>
<dbReference type="InterPro" id="IPR010982">
    <property type="entry name" value="Lambda_DNA-bd_dom_sf"/>
</dbReference>
<sequence length="172" mass="18591">MANVFGVRLGFFLEEDAPATQAAGAGSRGPAAQPTPAAVNLSARLNRLFETIHPKERGPYNSHEVAEAIAERGGKITEEQVERLRNGTWDPTSYEQFGALASFFGVPLAYFADDAVATQVGIDLDLLDALKAQGTDPRQIALRAVADLDDEALEALVPVIQHLRHAGKRQRM</sequence>
<dbReference type="RefSeq" id="WP_143611393.1">
    <property type="nucleotide sequence ID" value="NZ_CP106796.1"/>
</dbReference>
<proteinExistence type="predicted"/>
<reference evidence="1" key="1">
    <citation type="submission" date="2022-10" db="EMBL/GenBank/DDBJ databases">
        <authorList>
            <person name="Mo P."/>
        </authorList>
    </citation>
    <scope>NUCLEOTIDE SEQUENCE</scope>
    <source>
        <strain evidence="1">HUAS 14-6</strain>
        <plasmid evidence="1">punmamed2</plasmid>
    </source>
</reference>
<accession>A0ABY6F1T4</accession>
<gene>
    <name evidence="1" type="ORF">N8I86_38295</name>
</gene>
<evidence type="ECO:0000313" key="2">
    <source>
        <dbReference type="Proteomes" id="UP001060733"/>
    </source>
</evidence>
<evidence type="ECO:0000313" key="1">
    <source>
        <dbReference type="EMBL" id="UXY40421.1"/>
    </source>
</evidence>
<keyword evidence="2" id="KW-1185">Reference proteome</keyword>
<dbReference type="Proteomes" id="UP001060733">
    <property type="component" value="Plasmid punmamed2"/>
</dbReference>